<dbReference type="Proteomes" id="UP000886998">
    <property type="component" value="Unassembled WGS sequence"/>
</dbReference>
<sequence length="86" mass="9872">MVSSSHPMHHFALIVNLGDAVRLKDCASIGDDGPRRSVSQNNFFYKEFCHLWCFRSWEGFGNSISRHIICAHNYPSISSLRLWETS</sequence>
<organism evidence="1 2">
    <name type="scientific">Trichonephila inaurata madagascariensis</name>
    <dbReference type="NCBI Taxonomy" id="2747483"/>
    <lineage>
        <taxon>Eukaryota</taxon>
        <taxon>Metazoa</taxon>
        <taxon>Ecdysozoa</taxon>
        <taxon>Arthropoda</taxon>
        <taxon>Chelicerata</taxon>
        <taxon>Arachnida</taxon>
        <taxon>Araneae</taxon>
        <taxon>Araneomorphae</taxon>
        <taxon>Entelegynae</taxon>
        <taxon>Araneoidea</taxon>
        <taxon>Nephilidae</taxon>
        <taxon>Trichonephila</taxon>
        <taxon>Trichonephila inaurata</taxon>
    </lineage>
</organism>
<evidence type="ECO:0000313" key="2">
    <source>
        <dbReference type="Proteomes" id="UP000886998"/>
    </source>
</evidence>
<gene>
    <name evidence="1" type="ORF">TNIN_177451</name>
</gene>
<comment type="caution">
    <text evidence="1">The sequence shown here is derived from an EMBL/GenBank/DDBJ whole genome shotgun (WGS) entry which is preliminary data.</text>
</comment>
<dbReference type="EMBL" id="BMAV01021115">
    <property type="protein sequence ID" value="GFY75053.1"/>
    <property type="molecule type" value="Genomic_DNA"/>
</dbReference>
<accession>A0A8X6YME4</accession>
<proteinExistence type="predicted"/>
<reference evidence="1" key="1">
    <citation type="submission" date="2020-08" db="EMBL/GenBank/DDBJ databases">
        <title>Multicomponent nature underlies the extraordinary mechanical properties of spider dragline silk.</title>
        <authorList>
            <person name="Kono N."/>
            <person name="Nakamura H."/>
            <person name="Mori M."/>
            <person name="Yoshida Y."/>
            <person name="Ohtoshi R."/>
            <person name="Malay A.D."/>
            <person name="Moran D.A.P."/>
            <person name="Tomita M."/>
            <person name="Numata K."/>
            <person name="Arakawa K."/>
        </authorList>
    </citation>
    <scope>NUCLEOTIDE SEQUENCE</scope>
</reference>
<name>A0A8X6YME4_9ARAC</name>
<evidence type="ECO:0000313" key="1">
    <source>
        <dbReference type="EMBL" id="GFY75053.1"/>
    </source>
</evidence>
<keyword evidence="2" id="KW-1185">Reference proteome</keyword>
<dbReference type="AlphaFoldDB" id="A0A8X6YME4"/>
<protein>
    <submittedName>
        <fullName evidence="1">Uncharacterized protein</fullName>
    </submittedName>
</protein>